<name>A0A1I4KFW3_9BURK</name>
<feature type="chain" id="PRO_5011618721" description="TraB family protein" evidence="1">
    <location>
        <begin position="23"/>
        <end position="314"/>
    </location>
</feature>
<dbReference type="STRING" id="758825.SAMN02982985_01477"/>
<dbReference type="RefSeq" id="WP_093385722.1">
    <property type="nucleotide sequence ID" value="NZ_FOTW01000007.1"/>
</dbReference>
<dbReference type="InterPro" id="IPR047111">
    <property type="entry name" value="YbaP-like"/>
</dbReference>
<organism evidence="2 3">
    <name type="scientific">Rugamonas rubra</name>
    <dbReference type="NCBI Taxonomy" id="758825"/>
    <lineage>
        <taxon>Bacteria</taxon>
        <taxon>Pseudomonadati</taxon>
        <taxon>Pseudomonadota</taxon>
        <taxon>Betaproteobacteria</taxon>
        <taxon>Burkholderiales</taxon>
        <taxon>Oxalobacteraceae</taxon>
        <taxon>Telluria group</taxon>
        <taxon>Rugamonas</taxon>
    </lineage>
</organism>
<dbReference type="AlphaFoldDB" id="A0A1I4KFW3"/>
<dbReference type="OrthoDB" id="9025834at2"/>
<protein>
    <recommendedName>
        <fullName evidence="4">TraB family protein</fullName>
    </recommendedName>
</protein>
<evidence type="ECO:0008006" key="4">
    <source>
        <dbReference type="Google" id="ProtNLM"/>
    </source>
</evidence>
<dbReference type="InterPro" id="IPR002816">
    <property type="entry name" value="TraB/PrgY/GumN_fam"/>
</dbReference>
<dbReference type="PANTHER" id="PTHR40590">
    <property type="entry name" value="CYTOPLASMIC PROTEIN-RELATED"/>
    <property type="match status" value="1"/>
</dbReference>
<evidence type="ECO:0000313" key="2">
    <source>
        <dbReference type="EMBL" id="SFL77519.1"/>
    </source>
</evidence>
<feature type="signal peptide" evidence="1">
    <location>
        <begin position="1"/>
        <end position="22"/>
    </location>
</feature>
<evidence type="ECO:0000313" key="3">
    <source>
        <dbReference type="Proteomes" id="UP000199470"/>
    </source>
</evidence>
<gene>
    <name evidence="2" type="ORF">SAMN02982985_01477</name>
</gene>
<dbReference type="EMBL" id="FOTW01000007">
    <property type="protein sequence ID" value="SFL77519.1"/>
    <property type="molecule type" value="Genomic_DNA"/>
</dbReference>
<keyword evidence="1" id="KW-0732">Signal</keyword>
<proteinExistence type="predicted"/>
<keyword evidence="3" id="KW-1185">Reference proteome</keyword>
<accession>A0A1I4KFW3</accession>
<reference evidence="2 3" key="1">
    <citation type="submission" date="2016-10" db="EMBL/GenBank/DDBJ databases">
        <authorList>
            <person name="de Groot N.N."/>
        </authorList>
    </citation>
    <scope>NUCLEOTIDE SEQUENCE [LARGE SCALE GENOMIC DNA]</scope>
    <source>
        <strain evidence="2 3">ATCC 43154</strain>
    </source>
</reference>
<evidence type="ECO:0000256" key="1">
    <source>
        <dbReference type="SAM" id="SignalP"/>
    </source>
</evidence>
<dbReference type="Proteomes" id="UP000199470">
    <property type="component" value="Unassembled WGS sequence"/>
</dbReference>
<dbReference type="PANTHER" id="PTHR40590:SF1">
    <property type="entry name" value="CYTOPLASMIC PROTEIN"/>
    <property type="match status" value="1"/>
</dbReference>
<dbReference type="Pfam" id="PF01963">
    <property type="entry name" value="TraB_PrgY_gumN"/>
    <property type="match status" value="1"/>
</dbReference>
<sequence>MRAKFTVIFLGLLWLALGPAWGAEPAARPPAQVQAQAQQQPNRGALFKVSQGERTLYLFGTIHVGAADFYPLEARLAAALERAPVLALEIDPLGDQQAVAKALQQHGMLRPGATASAQLAPAWRPRLARLLRRYAIPPQSVAGMKPWLLASVLTVSEFAALGYDTGLAVDAHLSRQAHARGQAIVELESVNGQMALFDRMSGAEQLRFLQEGIAAIEDKEQATQARQIADAWRHADAAALEALADKAAADQTLSGRFVQKVLLDERNPPLADAIAKLLARENNSVAAIGILHLVGKNSVPELLRKRGMAVERIY</sequence>
<dbReference type="CDD" id="cd14789">
    <property type="entry name" value="Tiki"/>
    <property type="match status" value="1"/>
</dbReference>